<keyword evidence="3" id="KW-0804">Transcription</keyword>
<dbReference type="EMBL" id="LELK01000001">
    <property type="protein sequence ID" value="KMM38126.1"/>
    <property type="molecule type" value="Genomic_DNA"/>
</dbReference>
<dbReference type="InterPro" id="IPR000551">
    <property type="entry name" value="MerR-type_HTH_dom"/>
</dbReference>
<dbReference type="SUPFAM" id="SSF52242">
    <property type="entry name" value="Cobalamin (vitamin B12)-binding domain"/>
    <property type="match status" value="1"/>
</dbReference>
<dbReference type="RefSeq" id="WP_048309209.1">
    <property type="nucleotide sequence ID" value="NZ_CP119526.1"/>
</dbReference>
<gene>
    <name evidence="6" type="ORF">AB986_02025</name>
</gene>
<evidence type="ECO:0000259" key="4">
    <source>
        <dbReference type="PROSITE" id="PS50937"/>
    </source>
</evidence>
<dbReference type="GO" id="GO:0031419">
    <property type="term" value="F:cobalamin binding"/>
    <property type="evidence" value="ECO:0007669"/>
    <property type="project" value="InterPro"/>
</dbReference>
<evidence type="ECO:0000256" key="3">
    <source>
        <dbReference type="ARBA" id="ARBA00023163"/>
    </source>
</evidence>
<keyword evidence="2" id="KW-0238">DNA-binding</keyword>
<reference evidence="6" key="1">
    <citation type="submission" date="2015-06" db="EMBL/GenBank/DDBJ databases">
        <authorList>
            <person name="Liu B."/>
            <person name="Wang J."/>
            <person name="Zhu Y."/>
            <person name="Liu G."/>
            <person name="Chen Q."/>
            <person name="Zheng C."/>
            <person name="Che J."/>
            <person name="Ge C."/>
            <person name="Shi H."/>
            <person name="Pan Z."/>
            <person name="Liu X."/>
        </authorList>
    </citation>
    <scope>NUCLEOTIDE SEQUENCE [LARGE SCALE GENOMIC DNA]</scope>
    <source>
        <strain evidence="6">DSM 16346</strain>
    </source>
</reference>
<dbReference type="Gene3D" id="1.10.1240.10">
    <property type="entry name" value="Methionine synthase domain"/>
    <property type="match status" value="1"/>
</dbReference>
<dbReference type="Proteomes" id="UP000035996">
    <property type="component" value="Unassembled WGS sequence"/>
</dbReference>
<dbReference type="OrthoDB" id="9800334at2"/>
<dbReference type="CDD" id="cd01104">
    <property type="entry name" value="HTH_MlrA-CarA"/>
    <property type="match status" value="1"/>
</dbReference>
<organism evidence="6 7">
    <name type="scientific">Guptibacillus hwajinpoensis</name>
    <dbReference type="NCBI Taxonomy" id="208199"/>
    <lineage>
        <taxon>Bacteria</taxon>
        <taxon>Bacillati</taxon>
        <taxon>Bacillota</taxon>
        <taxon>Bacilli</taxon>
        <taxon>Bacillales</taxon>
        <taxon>Guptibacillaceae</taxon>
        <taxon>Guptibacillus</taxon>
    </lineage>
</organism>
<dbReference type="InterPro" id="IPR047057">
    <property type="entry name" value="MerR_fam"/>
</dbReference>
<evidence type="ECO:0000313" key="7">
    <source>
        <dbReference type="Proteomes" id="UP000035996"/>
    </source>
</evidence>
<dbReference type="STRING" id="157733.AB986_02025"/>
<evidence type="ECO:0000259" key="5">
    <source>
        <dbReference type="PROSITE" id="PS51332"/>
    </source>
</evidence>
<dbReference type="InterPro" id="IPR036724">
    <property type="entry name" value="Cobalamin-bd_sf"/>
</dbReference>
<keyword evidence="1" id="KW-0805">Transcription regulation</keyword>
<dbReference type="Gene3D" id="1.10.1660.10">
    <property type="match status" value="1"/>
</dbReference>
<dbReference type="Pfam" id="PF02310">
    <property type="entry name" value="B12-binding"/>
    <property type="match status" value="1"/>
</dbReference>
<dbReference type="GO" id="GO:0003677">
    <property type="term" value="F:DNA binding"/>
    <property type="evidence" value="ECO:0007669"/>
    <property type="project" value="UniProtKB-KW"/>
</dbReference>
<dbReference type="InterPro" id="IPR036594">
    <property type="entry name" value="Meth_synthase_dom"/>
</dbReference>
<dbReference type="Gene3D" id="3.40.50.280">
    <property type="entry name" value="Cobalamin-binding domain"/>
    <property type="match status" value="1"/>
</dbReference>
<dbReference type="GO" id="GO:0003700">
    <property type="term" value="F:DNA-binding transcription factor activity"/>
    <property type="evidence" value="ECO:0007669"/>
    <property type="project" value="InterPro"/>
</dbReference>
<dbReference type="InterPro" id="IPR009061">
    <property type="entry name" value="DNA-bd_dom_put_sf"/>
</dbReference>
<evidence type="ECO:0000313" key="6">
    <source>
        <dbReference type="EMBL" id="KMM38126.1"/>
    </source>
</evidence>
<sequence length="307" mass="34950">MTMSEGKYNIKAVSKKLGIQPGTLRAWERRYNIISPIRNEAGHRLYSEEHMSILKWLVQKTEQGFTISQAVELLESGEASADSRSIDMSMGQDRANMLADEILEALLAFDENKAQDLLNQAFSIFSIDKVVHDILAKLLVRVGDLWEEEKITIAHEHFTSAFLRSRIGMIFHTLPVDGYLPKVMTVCSPGEYHELGLLIFTLYLRRKGFEVIYLGSSIPETDIEVVVEDTDPKILFLSCTLMKNLPRCLDFVDTLDNKFPELTVGIGGPAIAQVDNEKRQAYESFCVGNVRDEWEIWIKDKLQKLTF</sequence>
<dbReference type="Pfam" id="PF02607">
    <property type="entry name" value="B12-binding_2"/>
    <property type="match status" value="1"/>
</dbReference>
<feature type="domain" description="HTH merR-type" evidence="4">
    <location>
        <begin position="7"/>
        <end position="76"/>
    </location>
</feature>
<comment type="caution">
    <text evidence="6">The sequence shown here is derived from an EMBL/GenBank/DDBJ whole genome shotgun (WGS) entry which is preliminary data.</text>
</comment>
<evidence type="ECO:0000256" key="2">
    <source>
        <dbReference type="ARBA" id="ARBA00023125"/>
    </source>
</evidence>
<dbReference type="SUPFAM" id="SSF46955">
    <property type="entry name" value="Putative DNA-binding domain"/>
    <property type="match status" value="1"/>
</dbReference>
<keyword evidence="7" id="KW-1185">Reference proteome</keyword>
<dbReference type="GO" id="GO:0046872">
    <property type="term" value="F:metal ion binding"/>
    <property type="evidence" value="ECO:0007669"/>
    <property type="project" value="InterPro"/>
</dbReference>
<accession>A0A0J6CPG8</accession>
<dbReference type="InterPro" id="IPR006158">
    <property type="entry name" value="Cobalamin-bd"/>
</dbReference>
<dbReference type="SMART" id="SM00422">
    <property type="entry name" value="HTH_MERR"/>
    <property type="match status" value="1"/>
</dbReference>
<feature type="domain" description="B12-binding" evidence="5">
    <location>
        <begin position="180"/>
        <end position="307"/>
    </location>
</feature>
<dbReference type="PATRIC" id="fig|157733.3.peg.2618"/>
<dbReference type="PROSITE" id="PS50937">
    <property type="entry name" value="HTH_MERR_2"/>
    <property type="match status" value="1"/>
</dbReference>
<dbReference type="PANTHER" id="PTHR30204">
    <property type="entry name" value="REDOX-CYCLING DRUG-SENSING TRANSCRIPTIONAL ACTIVATOR SOXR"/>
    <property type="match status" value="1"/>
</dbReference>
<dbReference type="PROSITE" id="PS51332">
    <property type="entry name" value="B12_BINDING"/>
    <property type="match status" value="1"/>
</dbReference>
<protein>
    <submittedName>
        <fullName evidence="6">MerR family transcriptional regulator</fullName>
    </submittedName>
</protein>
<dbReference type="AlphaFoldDB" id="A0A0J6CPG8"/>
<dbReference type="PANTHER" id="PTHR30204:SF67">
    <property type="entry name" value="HTH-TYPE TRANSCRIPTIONAL REGULATOR MLRA-RELATED"/>
    <property type="match status" value="1"/>
</dbReference>
<dbReference type="Pfam" id="PF13411">
    <property type="entry name" value="MerR_1"/>
    <property type="match status" value="1"/>
</dbReference>
<evidence type="ECO:0000256" key="1">
    <source>
        <dbReference type="ARBA" id="ARBA00023015"/>
    </source>
</evidence>
<dbReference type="InterPro" id="IPR003759">
    <property type="entry name" value="Cbl-bd_cap"/>
</dbReference>
<proteinExistence type="predicted"/>
<name>A0A0J6CPG8_9BACL</name>